<dbReference type="Proteomes" id="UP000091897">
    <property type="component" value="Chromosome"/>
</dbReference>
<reference evidence="3 4" key="1">
    <citation type="submission" date="2016-06" db="EMBL/GenBank/DDBJ databases">
        <title>Complete genome sequences of Bordetella bronchialis and Bordetella flabilis.</title>
        <authorList>
            <person name="LiPuma J.J."/>
            <person name="Spilker T."/>
        </authorList>
    </citation>
    <scope>NUCLEOTIDE SEQUENCE [LARGE SCALE GENOMIC DNA]</scope>
    <source>
        <strain evidence="2 4">AU17976</strain>
        <strain evidence="1 3">AU3182</strain>
    </source>
</reference>
<evidence type="ECO:0000313" key="3">
    <source>
        <dbReference type="Proteomes" id="UP000091897"/>
    </source>
</evidence>
<dbReference type="AlphaFoldDB" id="A0A193G1P8"/>
<evidence type="ECO:0000313" key="4">
    <source>
        <dbReference type="Proteomes" id="UP000092213"/>
    </source>
</evidence>
<proteinExistence type="predicted"/>
<evidence type="ECO:0000313" key="1">
    <source>
        <dbReference type="EMBL" id="ANN68451.1"/>
    </source>
</evidence>
<name>A0A193G1P8_9BORD</name>
<dbReference type="EMBL" id="CP016171">
    <property type="protein sequence ID" value="ANN73593.1"/>
    <property type="molecule type" value="Genomic_DNA"/>
</dbReference>
<protein>
    <submittedName>
        <fullName evidence="2">Uncharacterized protein</fullName>
    </submittedName>
</protein>
<accession>A0A193G1P8</accession>
<dbReference type="RefSeq" id="WP_066354903.1">
    <property type="nucleotide sequence ID" value="NZ_CBCSFJ010000024.1"/>
</dbReference>
<dbReference type="KEGG" id="bbro:BAU06_21025"/>
<keyword evidence="3" id="KW-1185">Reference proteome</keyword>
<organism evidence="2 4">
    <name type="scientific">Bordetella bronchialis</name>
    <dbReference type="NCBI Taxonomy" id="463025"/>
    <lineage>
        <taxon>Bacteria</taxon>
        <taxon>Pseudomonadati</taxon>
        <taxon>Pseudomonadota</taxon>
        <taxon>Betaproteobacteria</taxon>
        <taxon>Burkholderiales</taxon>
        <taxon>Alcaligenaceae</taxon>
        <taxon>Bordetella</taxon>
    </lineage>
</organism>
<gene>
    <name evidence="1" type="ORF">BAU06_21025</name>
    <name evidence="2" type="ORF">BAU08_21560</name>
</gene>
<dbReference type="Proteomes" id="UP000092213">
    <property type="component" value="Chromosome"/>
</dbReference>
<dbReference type="EMBL" id="CP016170">
    <property type="protein sequence ID" value="ANN68451.1"/>
    <property type="molecule type" value="Genomic_DNA"/>
</dbReference>
<dbReference type="STRING" id="463025.BAU08_21560"/>
<dbReference type="OrthoDB" id="8637390at2"/>
<sequence length="70" mass="7658">MKILTKETSGSRATLWLAPTMQGGFRWEVEVVDTGKTAVPQVIQSQFVFRTPTDAALDGIRALEELAVPP</sequence>
<evidence type="ECO:0000313" key="2">
    <source>
        <dbReference type="EMBL" id="ANN73593.1"/>
    </source>
</evidence>